<dbReference type="RefSeq" id="WP_173056617.1">
    <property type="nucleotide sequence ID" value="NZ_BAABGO010000001.1"/>
</dbReference>
<proteinExistence type="predicted"/>
<sequence>MADTAEDEAAYGAAYAEMASLKQAVSGVVGSVIAGVDGLLLLHDLTSGPEPHDIAALAAATFGLGRQTGLALRQGPFRESTVRSHRGYFSVYAVGDAALLAVLGGEGLNIARLHIEARQVTARLIRMLDVHVASQARL</sequence>
<dbReference type="Proteomes" id="UP000482800">
    <property type="component" value="Unassembled WGS sequence"/>
</dbReference>
<keyword evidence="3" id="KW-1185">Reference proteome</keyword>
<dbReference type="Pfam" id="PF03259">
    <property type="entry name" value="Robl_LC7"/>
    <property type="match status" value="1"/>
</dbReference>
<dbReference type="Gene3D" id="3.30.450.30">
    <property type="entry name" value="Dynein light chain 2a, cytoplasmic"/>
    <property type="match status" value="1"/>
</dbReference>
<evidence type="ECO:0000313" key="3">
    <source>
        <dbReference type="Proteomes" id="UP000482800"/>
    </source>
</evidence>
<gene>
    <name evidence="2" type="ORF">Phou_031360</name>
</gene>
<organism evidence="2 3">
    <name type="scientific">Phytohabitans houttuyneae</name>
    <dbReference type="NCBI Taxonomy" id="1076126"/>
    <lineage>
        <taxon>Bacteria</taxon>
        <taxon>Bacillati</taxon>
        <taxon>Actinomycetota</taxon>
        <taxon>Actinomycetes</taxon>
        <taxon>Micromonosporales</taxon>
        <taxon>Micromonosporaceae</taxon>
    </lineage>
</organism>
<reference evidence="2 3" key="2">
    <citation type="submission" date="2020-03" db="EMBL/GenBank/DDBJ databases">
        <authorList>
            <person name="Ichikawa N."/>
            <person name="Kimura A."/>
            <person name="Kitahashi Y."/>
            <person name="Uohara A."/>
        </authorList>
    </citation>
    <scope>NUCLEOTIDE SEQUENCE [LARGE SCALE GENOMIC DNA]</scope>
    <source>
        <strain evidence="2 3">NBRC 108639</strain>
    </source>
</reference>
<dbReference type="SMART" id="SM00960">
    <property type="entry name" value="Robl_LC7"/>
    <property type="match status" value="1"/>
</dbReference>
<evidence type="ECO:0000313" key="2">
    <source>
        <dbReference type="EMBL" id="GFJ78956.1"/>
    </source>
</evidence>
<comment type="caution">
    <text evidence="2">The sequence shown here is derived from an EMBL/GenBank/DDBJ whole genome shotgun (WGS) entry which is preliminary data.</text>
</comment>
<reference evidence="2 3" key="1">
    <citation type="submission" date="2020-03" db="EMBL/GenBank/DDBJ databases">
        <title>Whole genome shotgun sequence of Phytohabitans houttuyneae NBRC 108639.</title>
        <authorList>
            <person name="Komaki H."/>
            <person name="Tamura T."/>
        </authorList>
    </citation>
    <scope>NUCLEOTIDE SEQUENCE [LARGE SCALE GENOMIC DNA]</scope>
    <source>
        <strain evidence="2 3">NBRC 108639</strain>
    </source>
</reference>
<protein>
    <recommendedName>
        <fullName evidence="1">Roadblock/LAMTOR2 domain-containing protein</fullName>
    </recommendedName>
</protein>
<dbReference type="InterPro" id="IPR004942">
    <property type="entry name" value="Roadblock/LAMTOR2_dom"/>
</dbReference>
<dbReference type="AlphaFoldDB" id="A0A6V8KAI0"/>
<evidence type="ECO:0000259" key="1">
    <source>
        <dbReference type="SMART" id="SM00960"/>
    </source>
</evidence>
<dbReference type="SUPFAM" id="SSF103196">
    <property type="entry name" value="Roadblock/LC7 domain"/>
    <property type="match status" value="1"/>
</dbReference>
<accession>A0A6V8KAI0</accession>
<name>A0A6V8KAI0_9ACTN</name>
<dbReference type="EMBL" id="BLPF01000001">
    <property type="protein sequence ID" value="GFJ78956.1"/>
    <property type="molecule type" value="Genomic_DNA"/>
</dbReference>
<feature type="domain" description="Roadblock/LAMTOR2" evidence="1">
    <location>
        <begin position="15"/>
        <end position="104"/>
    </location>
</feature>